<dbReference type="Pfam" id="PF04538">
    <property type="entry name" value="BEX"/>
    <property type="match status" value="1"/>
</dbReference>
<dbReference type="AlphaFoldDB" id="A0A452SPU3"/>
<dbReference type="GeneTree" id="ENSGT00950000185640"/>
<reference evidence="2" key="3">
    <citation type="submission" date="2025-09" db="UniProtKB">
        <authorList>
            <consortium name="Ensembl"/>
        </authorList>
    </citation>
    <scope>IDENTIFICATION</scope>
</reference>
<dbReference type="Proteomes" id="UP000291022">
    <property type="component" value="Unassembled WGS sequence"/>
</dbReference>
<evidence type="ECO:0000313" key="3">
    <source>
        <dbReference type="Proteomes" id="UP000291022"/>
    </source>
</evidence>
<dbReference type="STRING" id="9643.ENSUAMP00000034784"/>
<feature type="region of interest" description="Disordered" evidence="1">
    <location>
        <begin position="1"/>
        <end position="31"/>
    </location>
</feature>
<proteinExistence type="predicted"/>
<accession>A0A452SPU3</accession>
<feature type="compositionally biased region" description="Basic and acidic residues" evidence="1">
    <location>
        <begin position="10"/>
        <end position="25"/>
    </location>
</feature>
<dbReference type="OMA" id="RKNRNFC"/>
<protein>
    <submittedName>
        <fullName evidence="2">Uncharacterized protein</fullName>
    </submittedName>
</protein>
<evidence type="ECO:0000256" key="1">
    <source>
        <dbReference type="SAM" id="MobiDB-lite"/>
    </source>
</evidence>
<sequence length="99" mass="11400">MQQKHKSKGKPKEEEKPAIEPKAEGKCPAGGVRKTNKGLAQCLKEYKEAIHVMHLNNEEMIREFDKMARVKDESTFLKNISLYSTSRHRKNRNFCSPKG</sequence>
<dbReference type="InterPro" id="IPR021156">
    <property type="entry name" value="TF_A-like/BEX"/>
</dbReference>
<reference evidence="2" key="2">
    <citation type="submission" date="2025-08" db="UniProtKB">
        <authorList>
            <consortium name="Ensembl"/>
        </authorList>
    </citation>
    <scope>IDENTIFICATION</scope>
</reference>
<keyword evidence="3" id="KW-1185">Reference proteome</keyword>
<name>A0A452SPU3_URSAM</name>
<dbReference type="Ensembl" id="ENSUAMT00000038736.1">
    <property type="protein sequence ID" value="ENSUAMP00000034784.1"/>
    <property type="gene ID" value="ENSUAMG00000026432.1"/>
</dbReference>
<reference evidence="3" key="1">
    <citation type="submission" date="2016-06" db="EMBL/GenBank/DDBJ databases">
        <title>De novo assembly and RNA-Seq shows season-dependent expression and editing in black bear kidneys.</title>
        <authorList>
            <person name="Korstanje R."/>
            <person name="Srivastava A."/>
            <person name="Sarsani V.K."/>
            <person name="Sheehan S.M."/>
            <person name="Seger R.L."/>
            <person name="Barter M.E."/>
            <person name="Lindqvist C."/>
            <person name="Brody L.C."/>
            <person name="Mullikin J.C."/>
        </authorList>
    </citation>
    <scope>NUCLEOTIDE SEQUENCE [LARGE SCALE GENOMIC DNA]</scope>
</reference>
<organism evidence="2 3">
    <name type="scientific">Ursus americanus</name>
    <name type="common">American black bear</name>
    <name type="synonym">Euarctos americanus</name>
    <dbReference type="NCBI Taxonomy" id="9643"/>
    <lineage>
        <taxon>Eukaryota</taxon>
        <taxon>Metazoa</taxon>
        <taxon>Chordata</taxon>
        <taxon>Craniata</taxon>
        <taxon>Vertebrata</taxon>
        <taxon>Euteleostomi</taxon>
        <taxon>Mammalia</taxon>
        <taxon>Eutheria</taxon>
        <taxon>Laurasiatheria</taxon>
        <taxon>Carnivora</taxon>
        <taxon>Caniformia</taxon>
        <taxon>Ursidae</taxon>
        <taxon>Ursus</taxon>
    </lineage>
</organism>
<evidence type="ECO:0000313" key="2">
    <source>
        <dbReference type="Ensembl" id="ENSUAMP00000034784.1"/>
    </source>
</evidence>